<keyword evidence="7" id="KW-0119">Carbohydrate metabolism</keyword>
<comment type="catalytic activity">
    <reaction evidence="8">
        <text>beta-D-glucose 1-phosphate = beta-D-glucose 6-phosphate</text>
        <dbReference type="Rhea" id="RHEA:20113"/>
        <dbReference type="ChEBI" id="CHEBI:57684"/>
        <dbReference type="ChEBI" id="CHEBI:58247"/>
        <dbReference type="EC" id="5.4.2.6"/>
    </reaction>
</comment>
<dbReference type="EMBL" id="JACHDS010000001">
    <property type="protein sequence ID" value="MBB6171568.1"/>
    <property type="molecule type" value="Genomic_DNA"/>
</dbReference>
<dbReference type="GO" id="GO:0016787">
    <property type="term" value="F:hydrolase activity"/>
    <property type="evidence" value="ECO:0007669"/>
    <property type="project" value="UniProtKB-KW"/>
</dbReference>
<gene>
    <name evidence="11" type="ORF">HNR23_001628</name>
</gene>
<protein>
    <recommendedName>
        <fullName evidence="10">Beta-phosphoglucomutase</fullName>
        <ecNumber evidence="9">5.4.2.6</ecNumber>
    </recommendedName>
</protein>
<dbReference type="NCBIfam" id="TIGR02009">
    <property type="entry name" value="PGMB-YQAB-SF"/>
    <property type="match status" value="1"/>
</dbReference>
<evidence type="ECO:0000256" key="1">
    <source>
        <dbReference type="ARBA" id="ARBA00001946"/>
    </source>
</evidence>
<dbReference type="InterPro" id="IPR006439">
    <property type="entry name" value="HAD-SF_hydro_IA"/>
</dbReference>
<evidence type="ECO:0000256" key="7">
    <source>
        <dbReference type="ARBA" id="ARBA00023277"/>
    </source>
</evidence>
<keyword evidence="5" id="KW-0460">Magnesium</keyword>
<evidence type="ECO:0000256" key="9">
    <source>
        <dbReference type="ARBA" id="ARBA00044968"/>
    </source>
</evidence>
<dbReference type="NCBIfam" id="TIGR01509">
    <property type="entry name" value="HAD-SF-IA-v3"/>
    <property type="match status" value="1"/>
</dbReference>
<evidence type="ECO:0000256" key="5">
    <source>
        <dbReference type="ARBA" id="ARBA00022842"/>
    </source>
</evidence>
<dbReference type="Pfam" id="PF00702">
    <property type="entry name" value="Hydrolase"/>
    <property type="match status" value="1"/>
</dbReference>
<dbReference type="InterPro" id="IPR023198">
    <property type="entry name" value="PGP-like_dom2"/>
</dbReference>
<proteinExistence type="inferred from homology"/>
<dbReference type="PANTHER" id="PTHR46193:SF18">
    <property type="entry name" value="HEXITOL PHOSPHATASE B"/>
    <property type="match status" value="1"/>
</dbReference>
<dbReference type="SFLD" id="SFLDG01129">
    <property type="entry name" value="C1.5:_HAD__Beta-PGM__Phosphata"/>
    <property type="match status" value="1"/>
</dbReference>
<dbReference type="GO" id="GO:0046872">
    <property type="term" value="F:metal ion binding"/>
    <property type="evidence" value="ECO:0007669"/>
    <property type="project" value="UniProtKB-KW"/>
</dbReference>
<keyword evidence="6" id="KW-0413">Isomerase</keyword>
<organism evidence="11 12">
    <name type="scientific">Nocardiopsis mwathae</name>
    <dbReference type="NCBI Taxonomy" id="1472723"/>
    <lineage>
        <taxon>Bacteria</taxon>
        <taxon>Bacillati</taxon>
        <taxon>Actinomycetota</taxon>
        <taxon>Actinomycetes</taxon>
        <taxon>Streptosporangiales</taxon>
        <taxon>Nocardiopsidaceae</taxon>
        <taxon>Nocardiopsis</taxon>
    </lineage>
</organism>
<dbReference type="EC" id="5.4.2.6" evidence="9"/>
<reference evidence="11 12" key="1">
    <citation type="submission" date="2020-08" db="EMBL/GenBank/DDBJ databases">
        <title>Sequencing the genomes of 1000 actinobacteria strains.</title>
        <authorList>
            <person name="Klenk H.-P."/>
        </authorList>
    </citation>
    <scope>NUCLEOTIDE SEQUENCE [LARGE SCALE GENOMIC DNA]</scope>
    <source>
        <strain evidence="11 12">DSM 46659</strain>
    </source>
</reference>
<dbReference type="Gene3D" id="1.10.150.240">
    <property type="entry name" value="Putative phosphatase, domain 2"/>
    <property type="match status" value="1"/>
</dbReference>
<evidence type="ECO:0000313" key="12">
    <source>
        <dbReference type="Proteomes" id="UP000546642"/>
    </source>
</evidence>
<dbReference type="SFLD" id="SFLDS00003">
    <property type="entry name" value="Haloacid_Dehalogenase"/>
    <property type="match status" value="1"/>
</dbReference>
<dbReference type="InterPro" id="IPR051600">
    <property type="entry name" value="Beta-PGM-like"/>
</dbReference>
<comment type="cofactor">
    <cofactor evidence="1">
        <name>Mg(2+)</name>
        <dbReference type="ChEBI" id="CHEBI:18420"/>
    </cofactor>
</comment>
<comment type="similarity">
    <text evidence="2">Belongs to the HAD-like hydrolase superfamily. CbbY/CbbZ/Gph/YieH family.</text>
</comment>
<keyword evidence="4" id="KW-0479">Metal-binding</keyword>
<dbReference type="PANTHER" id="PTHR46193">
    <property type="entry name" value="6-PHOSPHOGLUCONATE PHOSPHATASE"/>
    <property type="match status" value="1"/>
</dbReference>
<accession>A0A7W9YG81</accession>
<dbReference type="SUPFAM" id="SSF56784">
    <property type="entry name" value="HAD-like"/>
    <property type="match status" value="1"/>
</dbReference>
<evidence type="ECO:0000256" key="2">
    <source>
        <dbReference type="ARBA" id="ARBA00006171"/>
    </source>
</evidence>
<dbReference type="Gene3D" id="3.40.50.1000">
    <property type="entry name" value="HAD superfamily/HAD-like"/>
    <property type="match status" value="1"/>
</dbReference>
<keyword evidence="3" id="KW-0597">Phosphoprotein</keyword>
<keyword evidence="12" id="KW-1185">Reference proteome</keyword>
<name>A0A7W9YG81_9ACTN</name>
<evidence type="ECO:0000256" key="6">
    <source>
        <dbReference type="ARBA" id="ARBA00023235"/>
    </source>
</evidence>
<dbReference type="InterPro" id="IPR036412">
    <property type="entry name" value="HAD-like_sf"/>
</dbReference>
<evidence type="ECO:0000256" key="4">
    <source>
        <dbReference type="ARBA" id="ARBA00022723"/>
    </source>
</evidence>
<dbReference type="RefSeq" id="WP_343070475.1">
    <property type="nucleotide sequence ID" value="NZ_JACHDS010000001.1"/>
</dbReference>
<sequence>MARDSARIRIDDLAAVVFDMDGVITDTASVHAAAWKAVFDEVLRSPSAADGARLQPFDAAGDYLAYVDGRSRSDGVRAFLRSRGLALPETAPPDAPDTATVASVAARKDRIFRDRITRDGVRVFPSTVALLHRLRGARIPTAAVSASRNCAAVLHAAGVEDLFDARVDGVEAARLGLPGKPDPALFLEAARRLSAEPGHTAMVEDSLVGVEAGRRGGFGWVIGVDRGDQRGGLYERGADIVVSDLAELDFVEVSP</sequence>
<keyword evidence="11" id="KW-0378">Hydrolase</keyword>
<evidence type="ECO:0000313" key="11">
    <source>
        <dbReference type="EMBL" id="MBB6171568.1"/>
    </source>
</evidence>
<evidence type="ECO:0000256" key="8">
    <source>
        <dbReference type="ARBA" id="ARBA00044926"/>
    </source>
</evidence>
<comment type="caution">
    <text evidence="11">The sequence shown here is derived from an EMBL/GenBank/DDBJ whole genome shotgun (WGS) entry which is preliminary data.</text>
</comment>
<dbReference type="AlphaFoldDB" id="A0A7W9YG81"/>
<dbReference type="Proteomes" id="UP000546642">
    <property type="component" value="Unassembled WGS sequence"/>
</dbReference>
<evidence type="ECO:0000256" key="10">
    <source>
        <dbReference type="ARBA" id="ARBA00044991"/>
    </source>
</evidence>
<dbReference type="GO" id="GO:0008801">
    <property type="term" value="F:beta-phosphoglucomutase activity"/>
    <property type="evidence" value="ECO:0007669"/>
    <property type="project" value="UniProtKB-EC"/>
</dbReference>
<evidence type="ECO:0000256" key="3">
    <source>
        <dbReference type="ARBA" id="ARBA00022553"/>
    </source>
</evidence>
<dbReference type="InterPro" id="IPR023214">
    <property type="entry name" value="HAD_sf"/>
</dbReference>
<dbReference type="InterPro" id="IPR010976">
    <property type="entry name" value="B-phosphoglucomutase_hydrolase"/>
</dbReference>